<accession>A0A6A6X9T5</accession>
<reference evidence="3" key="1">
    <citation type="journal article" date="2020" name="Stud. Mycol.">
        <title>101 Dothideomycetes genomes: a test case for predicting lifestyles and emergence of pathogens.</title>
        <authorList>
            <person name="Haridas S."/>
            <person name="Albert R."/>
            <person name="Binder M."/>
            <person name="Bloem J."/>
            <person name="Labutti K."/>
            <person name="Salamov A."/>
            <person name="Andreopoulos B."/>
            <person name="Baker S."/>
            <person name="Barry K."/>
            <person name="Bills G."/>
            <person name="Bluhm B."/>
            <person name="Cannon C."/>
            <person name="Castanera R."/>
            <person name="Culley D."/>
            <person name="Daum C."/>
            <person name="Ezra D."/>
            <person name="Gonzalez J."/>
            <person name="Henrissat B."/>
            <person name="Kuo A."/>
            <person name="Liang C."/>
            <person name="Lipzen A."/>
            <person name="Lutzoni F."/>
            <person name="Magnuson J."/>
            <person name="Mondo S."/>
            <person name="Nolan M."/>
            <person name="Ohm R."/>
            <person name="Pangilinan J."/>
            <person name="Park H.-J."/>
            <person name="Ramirez L."/>
            <person name="Alfaro M."/>
            <person name="Sun H."/>
            <person name="Tritt A."/>
            <person name="Yoshinaga Y."/>
            <person name="Zwiers L.-H."/>
            <person name="Turgeon B."/>
            <person name="Goodwin S."/>
            <person name="Spatafora J."/>
            <person name="Crous P."/>
            <person name="Grigoriev I."/>
        </authorList>
    </citation>
    <scope>NUCLEOTIDE SEQUENCE</scope>
    <source>
        <strain evidence="3">CBS 109.77</strain>
    </source>
</reference>
<dbReference type="EMBL" id="MU001950">
    <property type="protein sequence ID" value="KAF2792894.1"/>
    <property type="molecule type" value="Genomic_DNA"/>
</dbReference>
<evidence type="ECO:0000256" key="1">
    <source>
        <dbReference type="SAM" id="MobiDB-lite"/>
    </source>
</evidence>
<proteinExistence type="predicted"/>
<gene>
    <name evidence="3" type="ORF">K505DRAFT_325834</name>
</gene>
<dbReference type="OrthoDB" id="5128805at2759"/>
<keyword evidence="4" id="KW-1185">Reference proteome</keyword>
<sequence length="480" mass="55205">MGLPTRPSTKGYTPVPVEERIDDGVESPQHEAEDDEDLYPTSAPLLSGRSRGNEPPPTIKRPRWYHKIGTWRPFCQSRHYASWDPPRKPRTWRQIIMFSLLGVLILSVIAFATATGVLAQETRSCNRGYNYQPRQNIYNSHVLLGNNYASSNGRLNFPRLYPPIKPSSSACEAAWASLYSIPCHEKIWNRSWDNGKHNSLFDPDVGVYAEAICETRCITAIKKAHQIISSQCTEEDKFDMADYFGTFSTDPGLEDGPLGVMTTIAKRVGHTCWQKPPTPSYWDNWNKDPYCVFVMWENWFIVDGMNAGNLEGLEAFEKRTRTTRSEPKKYKWHTFSDTCDSVSVSYGQRYIDRRKYGPSVNSTTCDWCTINWFERKLLSWKKDEVKDPKTGDIVSLPEYLNRIRHAGERCEADAWNRAWGKAVRKYKSSGDLPDDWEKDRTTDHIQVEAKPDTMDKLDDDDVDADGFFHASPEHRQVSTW</sequence>
<keyword evidence="2" id="KW-0472">Membrane</keyword>
<keyword evidence="2" id="KW-1133">Transmembrane helix</keyword>
<evidence type="ECO:0000313" key="4">
    <source>
        <dbReference type="Proteomes" id="UP000799757"/>
    </source>
</evidence>
<feature type="compositionally biased region" description="Polar residues" evidence="1">
    <location>
        <begin position="1"/>
        <end position="11"/>
    </location>
</feature>
<dbReference type="AlphaFoldDB" id="A0A6A6X9T5"/>
<evidence type="ECO:0000313" key="3">
    <source>
        <dbReference type="EMBL" id="KAF2792894.1"/>
    </source>
</evidence>
<feature type="compositionally biased region" description="Basic and acidic residues" evidence="1">
    <location>
        <begin position="17"/>
        <end position="31"/>
    </location>
</feature>
<name>A0A6A6X9T5_9PLEO</name>
<keyword evidence="2" id="KW-0812">Transmembrane</keyword>
<evidence type="ECO:0000256" key="2">
    <source>
        <dbReference type="SAM" id="Phobius"/>
    </source>
</evidence>
<dbReference type="Proteomes" id="UP000799757">
    <property type="component" value="Unassembled WGS sequence"/>
</dbReference>
<protein>
    <submittedName>
        <fullName evidence="3">Uncharacterized protein</fullName>
    </submittedName>
</protein>
<feature type="transmembrane region" description="Helical" evidence="2">
    <location>
        <begin position="95"/>
        <end position="119"/>
    </location>
</feature>
<organism evidence="3 4">
    <name type="scientific">Melanomma pulvis-pyrius CBS 109.77</name>
    <dbReference type="NCBI Taxonomy" id="1314802"/>
    <lineage>
        <taxon>Eukaryota</taxon>
        <taxon>Fungi</taxon>
        <taxon>Dikarya</taxon>
        <taxon>Ascomycota</taxon>
        <taxon>Pezizomycotina</taxon>
        <taxon>Dothideomycetes</taxon>
        <taxon>Pleosporomycetidae</taxon>
        <taxon>Pleosporales</taxon>
        <taxon>Melanommataceae</taxon>
        <taxon>Melanomma</taxon>
    </lineage>
</organism>
<feature type="region of interest" description="Disordered" evidence="1">
    <location>
        <begin position="1"/>
        <end position="62"/>
    </location>
</feature>